<keyword evidence="2" id="KW-0460">Magnesium</keyword>
<dbReference type="FunCoup" id="A0A7G1GAT2">
    <property type="interactions" value="335"/>
</dbReference>
<dbReference type="InterPro" id="IPR018520">
    <property type="entry name" value="UPP_synth-like_CS"/>
</dbReference>
<dbReference type="NCBIfam" id="TIGR00055">
    <property type="entry name" value="uppS"/>
    <property type="match status" value="1"/>
</dbReference>
<dbReference type="Pfam" id="PF01255">
    <property type="entry name" value="Prenyltransf"/>
    <property type="match status" value="1"/>
</dbReference>
<dbReference type="SUPFAM" id="SSF64005">
    <property type="entry name" value="Undecaprenyl diphosphate synthase"/>
    <property type="match status" value="1"/>
</dbReference>
<comment type="similarity">
    <text evidence="2">Belongs to the UPP synthase family.</text>
</comment>
<comment type="function">
    <text evidence="2">Catalyzes the condensation of isopentenyl diphosphate (IPP) with allylic pyrophosphates generating different type of terpenoids.</text>
</comment>
<dbReference type="EC" id="2.5.1.-" evidence="2"/>
<feature type="binding site" evidence="2">
    <location>
        <position position="20"/>
    </location>
    <ligand>
        <name>substrate</name>
    </ligand>
</feature>
<evidence type="ECO:0000256" key="1">
    <source>
        <dbReference type="ARBA" id="ARBA00022679"/>
    </source>
</evidence>
<feature type="binding site" evidence="2">
    <location>
        <position position="66"/>
    </location>
    <ligand>
        <name>substrate</name>
    </ligand>
</feature>
<dbReference type="NCBIfam" id="NF011405">
    <property type="entry name" value="PRK14830.1"/>
    <property type="match status" value="1"/>
</dbReference>
<dbReference type="PANTHER" id="PTHR10291">
    <property type="entry name" value="DEHYDRODOLICHYL DIPHOSPHATE SYNTHASE FAMILY MEMBER"/>
    <property type="match status" value="1"/>
</dbReference>
<dbReference type="Gene3D" id="3.40.1180.10">
    <property type="entry name" value="Decaprenyl diphosphate synthase-like"/>
    <property type="match status" value="1"/>
</dbReference>
<feature type="active site" description="Proton acceptor" evidence="2">
    <location>
        <position position="63"/>
    </location>
</feature>
<sequence length="237" mass="27500">MTNLKIPSHIGIIMDGNGRWAKMQNKKRIFGHEKGAEVAEKIIQYSTDIGVRYLTLYSFSTENWKRPKDEVNFLFKLFIKYLETRLRKIISKGVKMRFSGNLSELPQDVQKSCKKIQEISKDNKKLDLIMALNYGGRQEIINAANNAIKNGKSEITEDDISLNLYLPDVPDPDLIIRTSGEIRLSNFLLWQSAYSELYFTKKLWPDFTENDYLEAIKEYTKRDRRFGGIGSDENANR</sequence>
<feature type="binding site" evidence="2">
    <location>
        <begin position="16"/>
        <end position="19"/>
    </location>
    <ligand>
        <name>substrate</name>
    </ligand>
</feature>
<feature type="binding site" evidence="2">
    <location>
        <begin position="183"/>
        <end position="185"/>
    </location>
    <ligand>
        <name>substrate</name>
    </ligand>
</feature>
<keyword evidence="1 2" id="KW-0808">Transferase</keyword>
<protein>
    <recommendedName>
        <fullName evidence="2">Isoprenyl transferase</fullName>
        <ecNumber evidence="2">2.5.1.-</ecNumber>
    </recommendedName>
</protein>
<reference evidence="3 4" key="1">
    <citation type="submission" date="2018-06" db="EMBL/GenBank/DDBJ databases">
        <title>Genome sequencing of Oceanotoga sp. sy52.</title>
        <authorList>
            <person name="Mori K."/>
        </authorList>
    </citation>
    <scope>NUCLEOTIDE SEQUENCE [LARGE SCALE GENOMIC DNA]</scope>
    <source>
        <strain evidence="4">sy52</strain>
    </source>
</reference>
<dbReference type="AlphaFoldDB" id="A0A7G1GAT2"/>
<dbReference type="PANTHER" id="PTHR10291:SF0">
    <property type="entry name" value="DEHYDRODOLICHYL DIPHOSPHATE SYNTHASE 2"/>
    <property type="match status" value="1"/>
</dbReference>
<name>A0A7G1GAT2_9BACT</name>
<gene>
    <name evidence="3" type="primary">uppS</name>
    <name evidence="3" type="ORF">OSSY52_07900</name>
</gene>
<proteinExistence type="inferred from homology"/>
<evidence type="ECO:0000256" key="2">
    <source>
        <dbReference type="HAMAP-Rule" id="MF_01139"/>
    </source>
</evidence>
<dbReference type="GO" id="GO:0045547">
    <property type="term" value="F:ditrans,polycis-polyprenyl diphosphate synthase [(2E,6E)-farnesyl diphosphate specific] activity"/>
    <property type="evidence" value="ECO:0007669"/>
    <property type="project" value="TreeGrafter"/>
</dbReference>
<feature type="binding site" evidence="2">
    <location>
        <position position="196"/>
    </location>
    <ligand>
        <name>Mg(2+)</name>
        <dbReference type="ChEBI" id="CHEBI:18420"/>
    </ligand>
</feature>
<dbReference type="RefSeq" id="WP_198423083.1">
    <property type="nucleotide sequence ID" value="NZ_AP018712.1"/>
</dbReference>
<keyword evidence="4" id="KW-1185">Reference proteome</keyword>
<dbReference type="KEGG" id="ocy:OSSY52_07900"/>
<feature type="binding site" evidence="2">
    <location>
        <position position="32"/>
    </location>
    <ligand>
        <name>substrate</name>
    </ligand>
</feature>
<evidence type="ECO:0000313" key="4">
    <source>
        <dbReference type="Proteomes" id="UP000516361"/>
    </source>
</evidence>
<comment type="subunit">
    <text evidence="2">Homodimer.</text>
</comment>
<dbReference type="CDD" id="cd00475">
    <property type="entry name" value="Cis_IPPS"/>
    <property type="match status" value="1"/>
</dbReference>
<dbReference type="EMBL" id="AP018712">
    <property type="protein sequence ID" value="BBE30649.1"/>
    <property type="molecule type" value="Genomic_DNA"/>
</dbReference>
<dbReference type="Proteomes" id="UP000516361">
    <property type="component" value="Chromosome"/>
</dbReference>
<keyword evidence="2" id="KW-0479">Metal-binding</keyword>
<dbReference type="InterPro" id="IPR001441">
    <property type="entry name" value="UPP_synth-like"/>
</dbReference>
<dbReference type="GO" id="GO:0000287">
    <property type="term" value="F:magnesium ion binding"/>
    <property type="evidence" value="ECO:0007669"/>
    <property type="project" value="UniProtKB-UniRule"/>
</dbReference>
<dbReference type="FunFam" id="3.40.1180.10:FF:000001">
    <property type="entry name" value="(2E,6E)-farnesyl-diphosphate-specific ditrans,polycis-undecaprenyl-diphosphate synthase"/>
    <property type="match status" value="1"/>
</dbReference>
<dbReference type="HAMAP" id="MF_01139">
    <property type="entry name" value="ISPT"/>
    <property type="match status" value="1"/>
</dbReference>
<feature type="binding site" evidence="2">
    <location>
        <position position="15"/>
    </location>
    <ligand>
        <name>Mg(2+)</name>
        <dbReference type="ChEBI" id="CHEBI:18420"/>
    </ligand>
</feature>
<feature type="active site" evidence="2">
    <location>
        <position position="15"/>
    </location>
</feature>
<accession>A0A7G1GAT2</accession>
<feature type="binding site" evidence="2">
    <location>
        <position position="177"/>
    </location>
    <ligand>
        <name>substrate</name>
    </ligand>
</feature>
<dbReference type="PROSITE" id="PS01066">
    <property type="entry name" value="UPP_SYNTHASE"/>
    <property type="match status" value="1"/>
</dbReference>
<feature type="binding site" evidence="2">
    <location>
        <begin position="60"/>
        <end position="62"/>
    </location>
    <ligand>
        <name>substrate</name>
    </ligand>
</feature>
<feature type="binding site" evidence="2">
    <location>
        <position position="28"/>
    </location>
    <ligand>
        <name>substrate</name>
    </ligand>
</feature>
<feature type="binding site" evidence="2">
    <location>
        <position position="64"/>
    </location>
    <ligand>
        <name>substrate</name>
    </ligand>
</feature>
<dbReference type="InterPro" id="IPR036424">
    <property type="entry name" value="UPP_synth-like_sf"/>
</dbReference>
<dbReference type="InParanoid" id="A0A7G1GAT2"/>
<dbReference type="GO" id="GO:0016094">
    <property type="term" value="P:polyprenol biosynthetic process"/>
    <property type="evidence" value="ECO:0007669"/>
    <property type="project" value="TreeGrafter"/>
</dbReference>
<evidence type="ECO:0000313" key="3">
    <source>
        <dbReference type="EMBL" id="BBE30649.1"/>
    </source>
</evidence>
<organism evidence="3 4">
    <name type="scientific">Tepiditoga spiralis</name>
    <dbReference type="NCBI Taxonomy" id="2108365"/>
    <lineage>
        <taxon>Bacteria</taxon>
        <taxon>Thermotogati</taxon>
        <taxon>Thermotogota</taxon>
        <taxon>Thermotogae</taxon>
        <taxon>Petrotogales</taxon>
        <taxon>Petrotogaceae</taxon>
        <taxon>Tepiditoga</taxon>
    </lineage>
</organism>
<comment type="cofactor">
    <cofactor evidence="2">
        <name>Mg(2+)</name>
        <dbReference type="ChEBI" id="CHEBI:18420"/>
    </cofactor>
    <text evidence="2">Binds 2 magnesium ions per subunit.</text>
</comment>